<feature type="compositionally biased region" description="Pro residues" evidence="2">
    <location>
        <begin position="1137"/>
        <end position="1151"/>
    </location>
</feature>
<feature type="compositionally biased region" description="Pro residues" evidence="2">
    <location>
        <begin position="1181"/>
        <end position="1210"/>
    </location>
</feature>
<feature type="compositionally biased region" description="Low complexity" evidence="2">
    <location>
        <begin position="961"/>
        <end position="970"/>
    </location>
</feature>
<dbReference type="EMBL" id="JAWZYT010006237">
    <property type="protein sequence ID" value="KAK4288575.1"/>
    <property type="molecule type" value="Genomic_DNA"/>
</dbReference>
<feature type="chain" id="PRO_5042018196" evidence="3">
    <location>
        <begin position="18"/>
        <end position="1675"/>
    </location>
</feature>
<gene>
    <name evidence="4" type="ORF">Pmani_038400</name>
</gene>
<feature type="region of interest" description="Disordered" evidence="2">
    <location>
        <begin position="1253"/>
        <end position="1274"/>
    </location>
</feature>
<evidence type="ECO:0000313" key="5">
    <source>
        <dbReference type="Proteomes" id="UP001292094"/>
    </source>
</evidence>
<protein>
    <submittedName>
        <fullName evidence="4">Uncharacterized protein</fullName>
    </submittedName>
</protein>
<evidence type="ECO:0000313" key="4">
    <source>
        <dbReference type="EMBL" id="KAK4288575.1"/>
    </source>
</evidence>
<feature type="compositionally biased region" description="Polar residues" evidence="2">
    <location>
        <begin position="1607"/>
        <end position="1628"/>
    </location>
</feature>
<feature type="region of interest" description="Disordered" evidence="2">
    <location>
        <begin position="873"/>
        <end position="1220"/>
    </location>
</feature>
<evidence type="ECO:0000256" key="3">
    <source>
        <dbReference type="SAM" id="SignalP"/>
    </source>
</evidence>
<accession>A0AAE1TMB6</accession>
<feature type="compositionally biased region" description="Basic and acidic residues" evidence="2">
    <location>
        <begin position="496"/>
        <end position="512"/>
    </location>
</feature>
<feature type="compositionally biased region" description="Polar residues" evidence="2">
    <location>
        <begin position="207"/>
        <end position="226"/>
    </location>
</feature>
<feature type="compositionally biased region" description="Low complexity" evidence="2">
    <location>
        <begin position="933"/>
        <end position="948"/>
    </location>
</feature>
<proteinExistence type="predicted"/>
<feature type="compositionally biased region" description="Pro residues" evidence="2">
    <location>
        <begin position="665"/>
        <end position="693"/>
    </location>
</feature>
<feature type="compositionally biased region" description="Acidic residues" evidence="2">
    <location>
        <begin position="457"/>
        <end position="466"/>
    </location>
</feature>
<feature type="compositionally biased region" description="Pro residues" evidence="2">
    <location>
        <begin position="1158"/>
        <end position="1174"/>
    </location>
</feature>
<feature type="region of interest" description="Disordered" evidence="2">
    <location>
        <begin position="403"/>
        <end position="437"/>
    </location>
</feature>
<name>A0AAE1TMB6_9EUCA</name>
<feature type="compositionally biased region" description="Low complexity" evidence="2">
    <location>
        <begin position="304"/>
        <end position="326"/>
    </location>
</feature>
<feature type="compositionally biased region" description="Basic and acidic residues" evidence="2">
    <location>
        <begin position="409"/>
        <end position="421"/>
    </location>
</feature>
<feature type="compositionally biased region" description="Acidic residues" evidence="2">
    <location>
        <begin position="485"/>
        <end position="495"/>
    </location>
</feature>
<keyword evidence="5" id="KW-1185">Reference proteome</keyword>
<evidence type="ECO:0000256" key="1">
    <source>
        <dbReference type="SAM" id="Coils"/>
    </source>
</evidence>
<feature type="region of interest" description="Disordered" evidence="2">
    <location>
        <begin position="449"/>
        <end position="512"/>
    </location>
</feature>
<feature type="signal peptide" evidence="3">
    <location>
        <begin position="1"/>
        <end position="17"/>
    </location>
</feature>
<comment type="caution">
    <text evidence="4">The sequence shown here is derived from an EMBL/GenBank/DDBJ whole genome shotgun (WGS) entry which is preliminary data.</text>
</comment>
<feature type="coiled-coil region" evidence="1">
    <location>
        <begin position="1274"/>
        <end position="1325"/>
    </location>
</feature>
<feature type="compositionally biased region" description="Basic and acidic residues" evidence="2">
    <location>
        <begin position="886"/>
        <end position="896"/>
    </location>
</feature>
<feature type="compositionally biased region" description="Polar residues" evidence="2">
    <location>
        <begin position="707"/>
        <end position="718"/>
    </location>
</feature>
<feature type="compositionally biased region" description="Pro residues" evidence="2">
    <location>
        <begin position="980"/>
        <end position="992"/>
    </location>
</feature>
<feature type="region of interest" description="Disordered" evidence="2">
    <location>
        <begin position="248"/>
        <end position="380"/>
    </location>
</feature>
<feature type="region of interest" description="Disordered" evidence="2">
    <location>
        <begin position="1607"/>
        <end position="1656"/>
    </location>
</feature>
<feature type="region of interest" description="Disordered" evidence="2">
    <location>
        <begin position="622"/>
        <end position="861"/>
    </location>
</feature>
<feature type="compositionally biased region" description="Low complexity" evidence="2">
    <location>
        <begin position="167"/>
        <end position="177"/>
    </location>
</feature>
<feature type="compositionally biased region" description="Basic residues" evidence="2">
    <location>
        <begin position="338"/>
        <end position="354"/>
    </location>
</feature>
<feature type="compositionally biased region" description="Pro residues" evidence="2">
    <location>
        <begin position="1084"/>
        <end position="1107"/>
    </location>
</feature>
<sequence length="1675" mass="183079">MVSLWLSLALLLPSCQCQSLFDDVALTLGATNAGARDGEDAGGGGEVNGGDEDSLFAFQMGKEKRSSESLFDSESALRATTGHSLFGGPKVSQTSGTGTGGESLFTNYYQQSPDLLKETTGEEDGGGGGESSLFGGPKMSLSMKEMEDNQDVPVSTLHDIAEKSNRPTPTLTTTTTTNSKPSRRRVASAVVSTGFTNGGSGGTSGSRQQGKKTSLFDQIPNDSGVTSVHDDYQYDDVEEEAVYYYYDYQDDDDDGDGDFRTGNSGRRDGGSVVSRHRNQLGNSPHTQTQDQFISSVTGARKTDTQTTSSSSRSHFVVPSSLTRRVTGGSGRSRVDKFRGRRRNRKGAAGGKHRFQLAGNDDQQQQQQQQGRLEKTPSYKTSTSQALHLLARYAHFLALNTGDDTTSANHHQDFTTEDDHHSPPNTPLSSSFPHDVQGDFQLGFERTSLGHSEHSDYDENDDDDDVDFYSLFNTDEFPDLPTLLEAMDDDDDDEGRDSEKGAQKTKEEKEEVVAETRRRRLEDLKLALEIVRALEAPLPNDDESNSDEEDREFELRLAKSIFDTQIDSLSELNRIQRGTLNNLMTMVKGSRLRRHQNSYNSRDDLQNPQVPATRRVNSLHYTQEQRNLQTPPFPPPTTLYRTPDFELPAPLPPNSPFIRQQFDNPALPPAPPPAPPTLLLPAPPTPPPAPPPIPSGISYLPPVPPSIPSFQTQQVSQPGGVSITPANLFRVSSRDEAQRSSSSSSEEVLRRSYGPPTAAPSSPPVIYIALPPAPTQADPISITTTTTTTQQPLPGYLPPWADPIQPLSPYYQPPSATLPLESTGVRDEGQWRPLATPGKPSDSYEPRSNDEQQEEESNAKNTFYNYHYHYHFSKGAKGETGPALQLDQRDEGESSEKKKGKAGYSRDQTVNDPQPVPSKSSEQNSVRDASQPVSHSYSQRSQQQHQQQQTVAFNPPQPQFEDSSSSYSSIDDSIEVLNEPVGPPVNPSRPAPPAVADALNPPPPRYRYGAPPPPPPPPPPPTLPSRTPPRPIYGYGPPPTTLPPLPPSPPPPPPPPPPRSPTRRPMYGYGPPPPRSPTRPMYGYGPPPTTLPPPPPSPPPPPPPPPRSPTQRPMYGYGPPPTTPPPPANEPVPVYIYGPPPQQSPALPPNPPQTAYGPPRFPRSPAPGSYAPPPTTTTLRPAQPPPAPPATYGTPPSPPPADPQPPAPPPTITTQRPSVFVFPPRPPPPPRGAFLKKSKAPKFFQRAPVVAVGPVPSRGRPLRDPVLRNPTRRPRDSLELQMDGLQMEYLRNQQQLQLQEQQLKSLNNLRLQIQVQQLQRDQLRDNLSKGLKKEEKDYKKMFYKGAMLLGAMSLVPIAAVGVGRRRRDVDFDLPLPFSLPDALPTAIPHSHPHIVSGIHKYPLPTTEHANTYITTTATTTRLFPSPHDTDQTANINTILQHHYHHSSASHTNTTTINHHPHTTHTNTTTHNHNTLATHTNTTTLNHHYHSPPAPHTDLTSGALSDTSPNITFEAVVDVLKEKEGTLLKEESLHDLKALLPPPAALRDPGCLHRAFCKLMIDLEGTPYYRHFLDHYLKIFPEAKYGGGVGGGGMVVVGEALRQAQLRLSHSNTNQGQQSPGAPLINNQVSAGDGRTEEEGDEMEEEAGGGVMEEEGGGMEERGDCNLFHCILPDQYL</sequence>
<keyword evidence="1" id="KW-0175">Coiled coil</keyword>
<feature type="compositionally biased region" description="Pro residues" evidence="2">
    <location>
        <begin position="1117"/>
        <end position="1129"/>
    </location>
</feature>
<keyword evidence="3" id="KW-0732">Signal</keyword>
<feature type="region of interest" description="Disordered" evidence="2">
    <location>
        <begin position="82"/>
        <end position="102"/>
    </location>
</feature>
<reference evidence="4" key="1">
    <citation type="submission" date="2023-11" db="EMBL/GenBank/DDBJ databases">
        <title>Genome assemblies of two species of porcelain crab, Petrolisthes cinctipes and Petrolisthes manimaculis (Anomura: Porcellanidae).</title>
        <authorList>
            <person name="Angst P."/>
        </authorList>
    </citation>
    <scope>NUCLEOTIDE SEQUENCE</scope>
    <source>
        <strain evidence="4">PB745_02</strain>
        <tissue evidence="4">Gill</tissue>
    </source>
</reference>
<feature type="compositionally biased region" description="Polar residues" evidence="2">
    <location>
        <begin position="279"/>
        <end position="297"/>
    </location>
</feature>
<feature type="compositionally biased region" description="Polar residues" evidence="2">
    <location>
        <begin position="905"/>
        <end position="932"/>
    </location>
</feature>
<feature type="region of interest" description="Disordered" evidence="2">
    <location>
        <begin position="117"/>
        <end position="139"/>
    </location>
</feature>
<evidence type="ECO:0000256" key="2">
    <source>
        <dbReference type="SAM" id="MobiDB-lite"/>
    </source>
</evidence>
<feature type="compositionally biased region" description="Pro residues" evidence="2">
    <location>
        <begin position="999"/>
        <end position="1059"/>
    </location>
</feature>
<organism evidence="4 5">
    <name type="scientific">Petrolisthes manimaculis</name>
    <dbReference type="NCBI Taxonomy" id="1843537"/>
    <lineage>
        <taxon>Eukaryota</taxon>
        <taxon>Metazoa</taxon>
        <taxon>Ecdysozoa</taxon>
        <taxon>Arthropoda</taxon>
        <taxon>Crustacea</taxon>
        <taxon>Multicrustacea</taxon>
        <taxon>Malacostraca</taxon>
        <taxon>Eumalacostraca</taxon>
        <taxon>Eucarida</taxon>
        <taxon>Decapoda</taxon>
        <taxon>Pleocyemata</taxon>
        <taxon>Anomura</taxon>
        <taxon>Galatheoidea</taxon>
        <taxon>Porcellanidae</taxon>
        <taxon>Petrolisthes</taxon>
    </lineage>
</organism>
<feature type="region of interest" description="Disordered" evidence="2">
    <location>
        <begin position="158"/>
        <end position="233"/>
    </location>
</feature>
<feature type="compositionally biased region" description="Acidic residues" evidence="2">
    <location>
        <begin position="1634"/>
        <end position="1656"/>
    </location>
</feature>
<dbReference type="Proteomes" id="UP001292094">
    <property type="component" value="Unassembled WGS sequence"/>
</dbReference>